<name>A0ABV9DV36_9ACTN</name>
<keyword evidence="1" id="KW-0560">Oxidoreductase</keyword>
<dbReference type="SUPFAM" id="SSF50475">
    <property type="entry name" value="FMN-binding split barrel"/>
    <property type="match status" value="1"/>
</dbReference>
<dbReference type="Proteomes" id="UP001595923">
    <property type="component" value="Unassembled WGS sequence"/>
</dbReference>
<dbReference type="PANTHER" id="PTHR35176:SF2">
    <property type="entry name" value="F420H(2)-DEPENDENT REDUCTASE RV1155"/>
    <property type="match status" value="1"/>
</dbReference>
<proteinExistence type="predicted"/>
<dbReference type="Gene3D" id="2.30.110.10">
    <property type="entry name" value="Electron Transport, Fmn-binding Protein, Chain A"/>
    <property type="match status" value="1"/>
</dbReference>
<keyword evidence="3" id="KW-1185">Reference proteome</keyword>
<reference evidence="3" key="1">
    <citation type="journal article" date="2019" name="Int. J. Syst. Evol. Microbiol.">
        <title>The Global Catalogue of Microorganisms (GCM) 10K type strain sequencing project: providing services to taxonomists for standard genome sequencing and annotation.</title>
        <authorList>
            <consortium name="The Broad Institute Genomics Platform"/>
            <consortium name="The Broad Institute Genome Sequencing Center for Infectious Disease"/>
            <person name="Wu L."/>
            <person name="Ma J."/>
        </authorList>
    </citation>
    <scope>NUCLEOTIDE SEQUENCE [LARGE SCALE GENOMIC DNA]</scope>
    <source>
        <strain evidence="3">XZYJ18</strain>
    </source>
</reference>
<evidence type="ECO:0000313" key="3">
    <source>
        <dbReference type="Proteomes" id="UP001595923"/>
    </source>
</evidence>
<accession>A0ABV9DV36</accession>
<protein>
    <submittedName>
        <fullName evidence="2">Pyridoxamine 5'-phosphate oxidase family protein</fullName>
    </submittedName>
</protein>
<dbReference type="PANTHER" id="PTHR35176">
    <property type="entry name" value="HEME OXYGENASE HI_0854-RELATED"/>
    <property type="match status" value="1"/>
</dbReference>
<evidence type="ECO:0000313" key="2">
    <source>
        <dbReference type="EMBL" id="MFC4561810.1"/>
    </source>
</evidence>
<dbReference type="InterPro" id="IPR052019">
    <property type="entry name" value="F420H2_bilvrd_red/Heme_oxyg"/>
</dbReference>
<comment type="caution">
    <text evidence="2">The sequence shown here is derived from an EMBL/GenBank/DDBJ whole genome shotgun (WGS) entry which is preliminary data.</text>
</comment>
<sequence length="146" mass="15439">MATLDDVRALIDSGGHQAVVSATRADGSIQSSVVVAGVAQHPVTGEHVIAFTTPATSVKLRFLRARPAATVVFQSGRRWASVEGTADLIGYADPFDGVGAEDLRLLLRHAFTAAGGSHDDWAAYDQAMAEQRRSAVLVRPSRIVAM</sequence>
<dbReference type="RefSeq" id="WP_378572436.1">
    <property type="nucleotide sequence ID" value="NZ_JBHSFQ010000005.1"/>
</dbReference>
<gene>
    <name evidence="2" type="ORF">ACFO4E_08065</name>
</gene>
<dbReference type="EMBL" id="JBHSFQ010000005">
    <property type="protein sequence ID" value="MFC4561810.1"/>
    <property type="molecule type" value="Genomic_DNA"/>
</dbReference>
<organism evidence="2 3">
    <name type="scientific">Nocardiopsis mangrovi</name>
    <dbReference type="NCBI Taxonomy" id="1179818"/>
    <lineage>
        <taxon>Bacteria</taxon>
        <taxon>Bacillati</taxon>
        <taxon>Actinomycetota</taxon>
        <taxon>Actinomycetes</taxon>
        <taxon>Streptosporangiales</taxon>
        <taxon>Nocardiopsidaceae</taxon>
        <taxon>Nocardiopsis</taxon>
    </lineage>
</organism>
<dbReference type="InterPro" id="IPR012349">
    <property type="entry name" value="Split_barrel_FMN-bd"/>
</dbReference>
<evidence type="ECO:0000256" key="1">
    <source>
        <dbReference type="ARBA" id="ARBA00023002"/>
    </source>
</evidence>